<dbReference type="EMBL" id="CP063405">
    <property type="protein sequence ID" value="QSZ29021.1"/>
    <property type="molecule type" value="Genomic_DNA"/>
</dbReference>
<keyword evidence="3" id="KW-1185">Reference proteome</keyword>
<reference evidence="2" key="1">
    <citation type="submission" date="2020-10" db="EMBL/GenBank/DDBJ databases">
        <title>Genome Sequence of Monilinia vaccinii-corymbosi Sheds Light on Mummy Berry Disease Infection of Blueberry and Mating Type.</title>
        <authorList>
            <person name="Yow A.G."/>
            <person name="Zhang Y."/>
            <person name="Bansal K."/>
            <person name="Eacker S.M."/>
            <person name="Sullivan S."/>
            <person name="Liachko I."/>
            <person name="Cubeta M.A."/>
            <person name="Rollins J.A."/>
            <person name="Ashrafi H."/>
        </authorList>
    </citation>
    <scope>NUCLEOTIDE SEQUENCE</scope>
    <source>
        <strain evidence="2">RL-1</strain>
    </source>
</reference>
<name>A0A8A3P2K6_9HELO</name>
<evidence type="ECO:0000313" key="2">
    <source>
        <dbReference type="EMBL" id="QSZ29021.1"/>
    </source>
</evidence>
<feature type="transmembrane region" description="Helical" evidence="1">
    <location>
        <begin position="130"/>
        <end position="153"/>
    </location>
</feature>
<dbReference type="AlphaFoldDB" id="A0A8A3P2K6"/>
<evidence type="ECO:0008006" key="4">
    <source>
        <dbReference type="Google" id="ProtNLM"/>
    </source>
</evidence>
<evidence type="ECO:0000256" key="1">
    <source>
        <dbReference type="SAM" id="Phobius"/>
    </source>
</evidence>
<feature type="transmembrane region" description="Helical" evidence="1">
    <location>
        <begin position="173"/>
        <end position="196"/>
    </location>
</feature>
<organism evidence="2 3">
    <name type="scientific">Monilinia vaccinii-corymbosi</name>
    <dbReference type="NCBI Taxonomy" id="61207"/>
    <lineage>
        <taxon>Eukaryota</taxon>
        <taxon>Fungi</taxon>
        <taxon>Dikarya</taxon>
        <taxon>Ascomycota</taxon>
        <taxon>Pezizomycotina</taxon>
        <taxon>Leotiomycetes</taxon>
        <taxon>Helotiales</taxon>
        <taxon>Sclerotiniaceae</taxon>
        <taxon>Monilinia</taxon>
    </lineage>
</organism>
<feature type="transmembrane region" description="Helical" evidence="1">
    <location>
        <begin position="36"/>
        <end position="56"/>
    </location>
</feature>
<keyword evidence="1" id="KW-0472">Membrane</keyword>
<feature type="transmembrane region" description="Helical" evidence="1">
    <location>
        <begin position="208"/>
        <end position="234"/>
    </location>
</feature>
<accession>A0A8A3P2K6</accession>
<keyword evidence="1" id="KW-0812">Transmembrane</keyword>
<keyword evidence="1" id="KW-1133">Transmembrane helix</keyword>
<proteinExistence type="predicted"/>
<evidence type="ECO:0000313" key="3">
    <source>
        <dbReference type="Proteomes" id="UP000672032"/>
    </source>
</evidence>
<protein>
    <recommendedName>
        <fullName evidence="4">FAR-17a/AIG1-like protein</fullName>
    </recommendedName>
</protein>
<dbReference type="OrthoDB" id="5293596at2759"/>
<dbReference type="GO" id="GO:0016020">
    <property type="term" value="C:membrane"/>
    <property type="evidence" value="ECO:0007669"/>
    <property type="project" value="TreeGrafter"/>
</dbReference>
<sequence>MSSSTALLPSGSNRKNDHPIFLRACHSPWLSITQKLLVFLRAVLAAYLVISFLVILDYELEVKKIGWFAAFKLSNIVFGLQALYACVTFTWTFMHLYYPHNNDNSYSSVSGGVRKLLSPSRRNTNSNEKYSFSVFHWASLTFPHLVTFIHWVVLVPRNEISIPSGAIFDDKLATFYIFNKFGFNSVLAFIELFILSSIKRSDTIWSHAFAIAFLILLYVGWAAIGNALFCKYSYFFLDHEKIGWEYYWASVVGMVFLAEIFYVFVHAITGVRESMTKRQSEDRSTGYQRLPQ</sequence>
<gene>
    <name evidence="2" type="ORF">DSL72_003531</name>
</gene>
<feature type="transmembrane region" description="Helical" evidence="1">
    <location>
        <begin position="246"/>
        <end position="268"/>
    </location>
</feature>
<dbReference type="PANTHER" id="PTHR12242">
    <property type="entry name" value="OS02G0130600 PROTEIN-RELATED"/>
    <property type="match status" value="1"/>
</dbReference>
<feature type="transmembrane region" description="Helical" evidence="1">
    <location>
        <begin position="76"/>
        <end position="98"/>
    </location>
</feature>
<dbReference type="PANTHER" id="PTHR12242:SF1">
    <property type="entry name" value="MYND-TYPE DOMAIN-CONTAINING PROTEIN"/>
    <property type="match status" value="1"/>
</dbReference>
<dbReference type="Proteomes" id="UP000672032">
    <property type="component" value="Chromosome 1"/>
</dbReference>